<comment type="pathway">
    <text evidence="18">Nucleotide-sugar biosynthesis; UDP-N-acetyl-alpha-D-glucosamine biosynthesis; N-acetyl-alpha-D-glucosamine 1-phosphate from alpha-D-glucosamine 6-phosphate (route II): step 2/2.</text>
</comment>
<dbReference type="AlphaFoldDB" id="A0A4R2PCU0"/>
<dbReference type="EC" id="2.7.7.23" evidence="18"/>
<evidence type="ECO:0000256" key="2">
    <source>
        <dbReference type="ARBA" id="ARBA00007707"/>
    </source>
</evidence>
<dbReference type="InterPro" id="IPR005882">
    <property type="entry name" value="Bifunctional_GlmU"/>
</dbReference>
<dbReference type="InParanoid" id="A0A4R2PCU0"/>
<keyword evidence="11 18" id="KW-0573">Peptidoglycan synthesis</keyword>
<feature type="binding site" evidence="18">
    <location>
        <position position="335"/>
    </location>
    <ligand>
        <name>UDP-N-acetyl-alpha-D-glucosamine</name>
        <dbReference type="ChEBI" id="CHEBI:57705"/>
    </ligand>
</feature>
<organism evidence="21 22">
    <name type="scientific">Rhodothalassium salexigens DSM 2132</name>
    <dbReference type="NCBI Taxonomy" id="1188247"/>
    <lineage>
        <taxon>Bacteria</taxon>
        <taxon>Pseudomonadati</taxon>
        <taxon>Pseudomonadota</taxon>
        <taxon>Alphaproteobacteria</taxon>
        <taxon>Rhodothalassiales</taxon>
        <taxon>Rhodothalassiaceae</taxon>
        <taxon>Rhodothalassium</taxon>
    </lineage>
</organism>
<dbReference type="PANTHER" id="PTHR43584:SF3">
    <property type="entry name" value="BIFUNCTIONAL PROTEIN GLMU"/>
    <property type="match status" value="1"/>
</dbReference>
<dbReference type="SUPFAM" id="SSF53448">
    <property type="entry name" value="Nucleotide-diphospho-sugar transferases"/>
    <property type="match status" value="1"/>
</dbReference>
<evidence type="ECO:0000256" key="13">
    <source>
        <dbReference type="ARBA" id="ARBA00023315"/>
    </source>
</evidence>
<feature type="binding site" evidence="18">
    <location>
        <begin position="79"/>
        <end position="80"/>
    </location>
    <ligand>
        <name>UDP-N-acetyl-alpha-D-glucosamine</name>
        <dbReference type="ChEBI" id="CHEBI:57705"/>
    </ligand>
</feature>
<dbReference type="PROSITE" id="PS00101">
    <property type="entry name" value="HEXAPEP_TRANSFERASES"/>
    <property type="match status" value="1"/>
</dbReference>
<dbReference type="NCBIfam" id="NF010933">
    <property type="entry name" value="PRK14353.1"/>
    <property type="match status" value="1"/>
</dbReference>
<comment type="pathway">
    <text evidence="18">Nucleotide-sugar biosynthesis; UDP-N-acetyl-alpha-D-glucosamine biosynthesis; UDP-N-acetyl-alpha-D-glucosamine from N-acetyl-alpha-D-glucosamine 1-phosphate: step 1/1.</text>
</comment>
<gene>
    <name evidence="18" type="primary">glmU</name>
    <name evidence="21" type="ORF">EV659_10851</name>
</gene>
<feature type="region of interest" description="N-acetyltransferase" evidence="18">
    <location>
        <begin position="252"/>
        <end position="449"/>
    </location>
</feature>
<dbReference type="Gene3D" id="3.90.550.10">
    <property type="entry name" value="Spore Coat Polysaccharide Biosynthesis Protein SpsA, Chain A"/>
    <property type="match status" value="1"/>
</dbReference>
<keyword evidence="14 18" id="KW-0961">Cell wall biogenesis/degradation</keyword>
<dbReference type="EC" id="2.3.1.157" evidence="18"/>
<dbReference type="Gene3D" id="2.160.10.10">
    <property type="entry name" value="Hexapeptide repeat proteins"/>
    <property type="match status" value="1"/>
</dbReference>
<comment type="pathway">
    <text evidence="18">Bacterial outer membrane biogenesis; LPS lipid A biosynthesis.</text>
</comment>
<dbReference type="GO" id="GO:0000902">
    <property type="term" value="P:cell morphogenesis"/>
    <property type="evidence" value="ECO:0007669"/>
    <property type="project" value="UniProtKB-UniRule"/>
</dbReference>
<feature type="region of interest" description="Pyrophosphorylase" evidence="18">
    <location>
        <begin position="1"/>
        <end position="230"/>
    </location>
</feature>
<evidence type="ECO:0000256" key="5">
    <source>
        <dbReference type="ARBA" id="ARBA00022679"/>
    </source>
</evidence>
<evidence type="ECO:0000256" key="12">
    <source>
        <dbReference type="ARBA" id="ARBA00023268"/>
    </source>
</evidence>
<feature type="binding site" evidence="18">
    <location>
        <position position="361"/>
    </location>
    <ligand>
        <name>UDP-N-acetyl-alpha-D-glucosamine</name>
        <dbReference type="ChEBI" id="CHEBI:57705"/>
    </ligand>
</feature>
<comment type="subcellular location">
    <subcellularLocation>
        <location evidence="1 18">Cytoplasm</location>
    </subcellularLocation>
</comment>
<dbReference type="NCBIfam" id="TIGR01173">
    <property type="entry name" value="glmU"/>
    <property type="match status" value="1"/>
</dbReference>
<keyword evidence="9 18" id="KW-0460">Magnesium</keyword>
<dbReference type="GO" id="GO:0006048">
    <property type="term" value="P:UDP-N-acetylglucosamine biosynthetic process"/>
    <property type="evidence" value="ECO:0007669"/>
    <property type="project" value="UniProtKB-UniPathway"/>
</dbReference>
<comment type="caution">
    <text evidence="21">The sequence shown here is derived from an EMBL/GenBank/DDBJ whole genome shotgun (WGS) entry which is preliminary data.</text>
</comment>
<feature type="region of interest" description="Linker" evidence="18">
    <location>
        <begin position="231"/>
        <end position="251"/>
    </location>
</feature>
<keyword evidence="6 18" id="KW-0548">Nucleotidyltransferase</keyword>
<evidence type="ECO:0000256" key="3">
    <source>
        <dbReference type="ARBA" id="ARBA00007947"/>
    </source>
</evidence>
<dbReference type="GO" id="GO:0009252">
    <property type="term" value="P:peptidoglycan biosynthetic process"/>
    <property type="evidence" value="ECO:0007669"/>
    <property type="project" value="UniProtKB-UniRule"/>
</dbReference>
<keyword evidence="12 18" id="KW-0511">Multifunctional enzyme</keyword>
<comment type="subunit">
    <text evidence="18">Homotrimer.</text>
</comment>
<dbReference type="GO" id="GO:0009245">
    <property type="term" value="P:lipid A biosynthetic process"/>
    <property type="evidence" value="ECO:0007669"/>
    <property type="project" value="UniProtKB-UniRule"/>
</dbReference>
<feature type="binding site" evidence="18">
    <location>
        <position position="228"/>
    </location>
    <ligand>
        <name>UDP-N-acetyl-alpha-D-glucosamine</name>
        <dbReference type="ChEBI" id="CHEBI:57705"/>
    </ligand>
</feature>
<evidence type="ECO:0000256" key="19">
    <source>
        <dbReference type="SAM" id="MobiDB-lite"/>
    </source>
</evidence>
<feature type="binding site" evidence="18">
    <location>
        <position position="389"/>
    </location>
    <ligand>
        <name>acetyl-CoA</name>
        <dbReference type="ChEBI" id="CHEBI:57288"/>
    </ligand>
</feature>
<dbReference type="RefSeq" id="WP_132708887.1">
    <property type="nucleotide sequence ID" value="NZ_JACIGF010000008.1"/>
</dbReference>
<dbReference type="GO" id="GO:0005737">
    <property type="term" value="C:cytoplasm"/>
    <property type="evidence" value="ECO:0007669"/>
    <property type="project" value="UniProtKB-SubCell"/>
</dbReference>
<evidence type="ECO:0000256" key="10">
    <source>
        <dbReference type="ARBA" id="ARBA00022960"/>
    </source>
</evidence>
<dbReference type="Pfam" id="PF12804">
    <property type="entry name" value="NTP_transf_3"/>
    <property type="match status" value="1"/>
</dbReference>
<keyword evidence="8 18" id="KW-0677">Repeat</keyword>
<evidence type="ECO:0000256" key="6">
    <source>
        <dbReference type="ARBA" id="ARBA00022695"/>
    </source>
</evidence>
<evidence type="ECO:0000256" key="17">
    <source>
        <dbReference type="ARBA" id="ARBA00049628"/>
    </source>
</evidence>
<dbReference type="InterPro" id="IPR029044">
    <property type="entry name" value="Nucleotide-diphossugar_trans"/>
</dbReference>
<dbReference type="CDD" id="cd02540">
    <property type="entry name" value="GT2_GlmU_N_bac"/>
    <property type="match status" value="1"/>
</dbReference>
<feature type="binding site" evidence="18">
    <location>
        <position position="171"/>
    </location>
    <ligand>
        <name>UDP-N-acetyl-alpha-D-glucosamine</name>
        <dbReference type="ChEBI" id="CHEBI:57705"/>
    </ligand>
</feature>
<dbReference type="FunCoup" id="A0A4R2PCU0">
    <property type="interactions" value="470"/>
</dbReference>
<evidence type="ECO:0000256" key="7">
    <source>
        <dbReference type="ARBA" id="ARBA00022723"/>
    </source>
</evidence>
<accession>A0A4R2PCU0</accession>
<evidence type="ECO:0000256" key="11">
    <source>
        <dbReference type="ARBA" id="ARBA00022984"/>
    </source>
</evidence>
<evidence type="ECO:0000256" key="8">
    <source>
        <dbReference type="ARBA" id="ARBA00022737"/>
    </source>
</evidence>
<dbReference type="SUPFAM" id="SSF51161">
    <property type="entry name" value="Trimeric LpxA-like enzymes"/>
    <property type="match status" value="1"/>
</dbReference>
<dbReference type="Pfam" id="PF00132">
    <property type="entry name" value="Hexapep"/>
    <property type="match status" value="1"/>
</dbReference>
<dbReference type="PANTHER" id="PTHR43584">
    <property type="entry name" value="NUCLEOTIDYL TRANSFERASE"/>
    <property type="match status" value="1"/>
</dbReference>
<comment type="caution">
    <text evidence="18">Lacks conserved residue(s) required for the propagation of feature annotation.</text>
</comment>
<comment type="similarity">
    <text evidence="3 18">In the N-terminal section; belongs to the N-acetylglucosamine-1-phosphate uridyltransferase family.</text>
</comment>
<dbReference type="InterPro" id="IPR011004">
    <property type="entry name" value="Trimer_LpxA-like_sf"/>
</dbReference>
<dbReference type="CDD" id="cd03353">
    <property type="entry name" value="LbH_GlmU_C"/>
    <property type="match status" value="1"/>
</dbReference>
<feature type="binding site" evidence="18">
    <location>
        <position position="104"/>
    </location>
    <ligand>
        <name>Mg(2+)</name>
        <dbReference type="ChEBI" id="CHEBI:18420"/>
    </ligand>
</feature>
<feature type="binding site" evidence="18">
    <location>
        <position position="350"/>
    </location>
    <ligand>
        <name>UDP-N-acetyl-alpha-D-glucosamine</name>
        <dbReference type="ChEBI" id="CHEBI:57705"/>
    </ligand>
</feature>
<feature type="binding site" evidence="18">
    <location>
        <position position="317"/>
    </location>
    <ligand>
        <name>UDP-N-acetyl-alpha-D-glucosamine</name>
        <dbReference type="ChEBI" id="CHEBI:57705"/>
    </ligand>
</feature>
<dbReference type="EMBL" id="SLXO01000008">
    <property type="protein sequence ID" value="TCP32952.1"/>
    <property type="molecule type" value="Genomic_DNA"/>
</dbReference>
<dbReference type="InterPro" id="IPR018357">
    <property type="entry name" value="Hexapep_transf_CS"/>
</dbReference>
<evidence type="ECO:0000256" key="1">
    <source>
        <dbReference type="ARBA" id="ARBA00004496"/>
    </source>
</evidence>
<comment type="catalytic activity">
    <reaction evidence="15 18">
        <text>alpha-D-glucosamine 1-phosphate + acetyl-CoA = N-acetyl-alpha-D-glucosamine 1-phosphate + CoA + H(+)</text>
        <dbReference type="Rhea" id="RHEA:13725"/>
        <dbReference type="ChEBI" id="CHEBI:15378"/>
        <dbReference type="ChEBI" id="CHEBI:57287"/>
        <dbReference type="ChEBI" id="CHEBI:57288"/>
        <dbReference type="ChEBI" id="CHEBI:57776"/>
        <dbReference type="ChEBI" id="CHEBI:58516"/>
        <dbReference type="EC" id="2.3.1.157"/>
    </reaction>
</comment>
<comment type="catalytic activity">
    <reaction evidence="16 18">
        <text>N-acetyl-alpha-D-glucosamine 1-phosphate + UTP + H(+) = UDP-N-acetyl-alpha-D-glucosamine + diphosphate</text>
        <dbReference type="Rhea" id="RHEA:13509"/>
        <dbReference type="ChEBI" id="CHEBI:15378"/>
        <dbReference type="ChEBI" id="CHEBI:33019"/>
        <dbReference type="ChEBI" id="CHEBI:46398"/>
        <dbReference type="ChEBI" id="CHEBI:57705"/>
        <dbReference type="ChEBI" id="CHEBI:57776"/>
        <dbReference type="EC" id="2.7.7.23"/>
    </reaction>
</comment>
<name>A0A4R2PCU0_RHOSA</name>
<keyword evidence="22" id="KW-1185">Reference proteome</keyword>
<feature type="binding site" evidence="18">
    <location>
        <position position="74"/>
    </location>
    <ligand>
        <name>UDP-N-acetyl-alpha-D-glucosamine</name>
        <dbReference type="ChEBI" id="CHEBI:57705"/>
    </ligand>
</feature>
<feature type="region of interest" description="Disordered" evidence="19">
    <location>
        <begin position="425"/>
        <end position="449"/>
    </location>
</feature>
<dbReference type="GO" id="GO:0008360">
    <property type="term" value="P:regulation of cell shape"/>
    <property type="evidence" value="ECO:0007669"/>
    <property type="project" value="UniProtKB-KW"/>
</dbReference>
<keyword evidence="7 18" id="KW-0479">Metal-binding</keyword>
<feature type="binding site" evidence="18">
    <location>
        <begin position="370"/>
        <end position="371"/>
    </location>
    <ligand>
        <name>acetyl-CoA</name>
        <dbReference type="ChEBI" id="CHEBI:57288"/>
    </ligand>
</feature>
<feature type="binding site" evidence="18">
    <location>
        <position position="364"/>
    </location>
    <ligand>
        <name>acetyl-CoA</name>
        <dbReference type="ChEBI" id="CHEBI:57288"/>
    </ligand>
</feature>
<evidence type="ECO:0000313" key="21">
    <source>
        <dbReference type="EMBL" id="TCP32952.1"/>
    </source>
</evidence>
<dbReference type="Proteomes" id="UP000295399">
    <property type="component" value="Unassembled WGS sequence"/>
</dbReference>
<comment type="cofactor">
    <cofactor evidence="18">
        <name>Mg(2+)</name>
        <dbReference type="ChEBI" id="CHEBI:18420"/>
    </cofactor>
    <text evidence="18">Binds 1 Mg(2+) ion per subunit.</text>
</comment>
<dbReference type="OrthoDB" id="9775031at2"/>
<evidence type="ECO:0000256" key="16">
    <source>
        <dbReference type="ARBA" id="ARBA00048493"/>
    </source>
</evidence>
<dbReference type="GO" id="GO:0003977">
    <property type="term" value="F:UDP-N-acetylglucosamine diphosphorylase activity"/>
    <property type="evidence" value="ECO:0007669"/>
    <property type="project" value="UniProtKB-UniRule"/>
</dbReference>
<keyword evidence="4 18" id="KW-0963">Cytoplasm</keyword>
<proteinExistence type="inferred from homology"/>
<evidence type="ECO:0000256" key="9">
    <source>
        <dbReference type="ARBA" id="ARBA00022842"/>
    </source>
</evidence>
<evidence type="ECO:0000259" key="20">
    <source>
        <dbReference type="Pfam" id="PF12804"/>
    </source>
</evidence>
<dbReference type="UniPathway" id="UPA00973"/>
<comment type="similarity">
    <text evidence="2 18">In the C-terminal section; belongs to the transferase hexapeptide repeat family.</text>
</comment>
<evidence type="ECO:0000256" key="15">
    <source>
        <dbReference type="ARBA" id="ARBA00048247"/>
    </source>
</evidence>
<dbReference type="GO" id="GO:0000287">
    <property type="term" value="F:magnesium ion binding"/>
    <property type="evidence" value="ECO:0007669"/>
    <property type="project" value="UniProtKB-UniRule"/>
</dbReference>
<reference evidence="21 22" key="1">
    <citation type="submission" date="2019-03" db="EMBL/GenBank/DDBJ databases">
        <title>Genomic Encyclopedia of Type Strains, Phase IV (KMG-IV): sequencing the most valuable type-strain genomes for metagenomic binning, comparative biology and taxonomic classification.</title>
        <authorList>
            <person name="Goeker M."/>
        </authorList>
    </citation>
    <scope>NUCLEOTIDE SEQUENCE [LARGE SCALE GENOMIC DNA]</scope>
    <source>
        <strain evidence="21 22">DSM 2132</strain>
    </source>
</reference>
<keyword evidence="13 18" id="KW-0012">Acyltransferase</keyword>
<feature type="binding site" evidence="18">
    <location>
        <position position="424"/>
    </location>
    <ligand>
        <name>acetyl-CoA</name>
        <dbReference type="ChEBI" id="CHEBI:57288"/>
    </ligand>
</feature>
<keyword evidence="5 18" id="KW-0808">Transferase</keyword>
<dbReference type="InterPro" id="IPR025877">
    <property type="entry name" value="MobA-like_NTP_Trfase"/>
</dbReference>
<dbReference type="UniPathway" id="UPA00113">
    <property type="reaction ID" value="UER00532"/>
</dbReference>
<evidence type="ECO:0000256" key="18">
    <source>
        <dbReference type="HAMAP-Rule" id="MF_01631"/>
    </source>
</evidence>
<dbReference type="HAMAP" id="MF_01631">
    <property type="entry name" value="GlmU"/>
    <property type="match status" value="1"/>
</dbReference>
<dbReference type="GO" id="GO:0019134">
    <property type="term" value="F:glucosamine-1-phosphate N-acetyltransferase activity"/>
    <property type="evidence" value="ECO:0007669"/>
    <property type="project" value="UniProtKB-UniRule"/>
</dbReference>
<evidence type="ECO:0000313" key="22">
    <source>
        <dbReference type="Proteomes" id="UP000295399"/>
    </source>
</evidence>
<dbReference type="InterPro" id="IPR001451">
    <property type="entry name" value="Hexapep"/>
</dbReference>
<evidence type="ECO:0000256" key="14">
    <source>
        <dbReference type="ARBA" id="ARBA00023316"/>
    </source>
</evidence>
<dbReference type="InterPro" id="IPR038009">
    <property type="entry name" value="GlmU_C_LbH"/>
</dbReference>
<dbReference type="InterPro" id="IPR050065">
    <property type="entry name" value="GlmU-like"/>
</dbReference>
<feature type="binding site" evidence="18">
    <location>
        <position position="156"/>
    </location>
    <ligand>
        <name>UDP-N-acetyl-alpha-D-glucosamine</name>
        <dbReference type="ChEBI" id="CHEBI:57705"/>
    </ligand>
</feature>
<feature type="binding site" evidence="18">
    <location>
        <position position="25"/>
    </location>
    <ligand>
        <name>UDP-N-acetyl-alpha-D-glucosamine</name>
        <dbReference type="ChEBI" id="CHEBI:57705"/>
    </ligand>
</feature>
<dbReference type="GO" id="GO:0016020">
    <property type="term" value="C:membrane"/>
    <property type="evidence" value="ECO:0007669"/>
    <property type="project" value="GOC"/>
</dbReference>
<feature type="binding site" evidence="18">
    <location>
        <begin position="11"/>
        <end position="14"/>
    </location>
    <ligand>
        <name>UDP-N-acetyl-alpha-D-glucosamine</name>
        <dbReference type="ChEBI" id="CHEBI:57705"/>
    </ligand>
</feature>
<dbReference type="GO" id="GO:0071555">
    <property type="term" value="P:cell wall organization"/>
    <property type="evidence" value="ECO:0007669"/>
    <property type="project" value="UniProtKB-KW"/>
</dbReference>
<evidence type="ECO:0000256" key="4">
    <source>
        <dbReference type="ARBA" id="ARBA00022490"/>
    </source>
</evidence>
<sequence>MTSSSVAAVILAAGKGTRMKSDRHKVLHAVGGRAMVGHVVAAVAPLAPARRVLVVGDKREQLEGLLPDWQVAVQDPPQGTGHAVMAAAPMLDGFAGDVLVLFGDTPLIPTQTLEAMVAARRTGDHAVVVLGFRPDDPGGYGRLVLAPDGSLDRIVEMKDATADERAIGLCNSGAMVFDGARLGALLDALDRNNAAGEYYLTDTVAAARARGWTAGVAEAASDDVLGVNSRADLALVERVFQARARARAMAEGATLIAPETVYFAHDTELGRDVTVGPQVVFGPGVRIADGVTVEAFCHLEGVTVERGATVGPFARLRPGSHLGEGARVGNFVELKKAMLGPGAKANHLSYIGDAEVGAGANIGAGTITCNYDGIAKHATVIGADAFIGSNSALVAPVQVGAGAIVGAGSVITRDVGAGDLAVARGQQTNHEGRAARLRRRKQGDKKQRA</sequence>
<keyword evidence="10 18" id="KW-0133">Cell shape</keyword>
<feature type="binding site" evidence="18">
    <location>
        <position position="141"/>
    </location>
    <ligand>
        <name>UDP-N-acetyl-alpha-D-glucosamine</name>
        <dbReference type="ChEBI" id="CHEBI:57705"/>
    </ligand>
</feature>
<feature type="binding site" evidence="18">
    <location>
        <position position="228"/>
    </location>
    <ligand>
        <name>Mg(2+)</name>
        <dbReference type="ChEBI" id="CHEBI:18420"/>
    </ligand>
</feature>
<feature type="binding site" evidence="18">
    <location>
        <position position="407"/>
    </location>
    <ligand>
        <name>acetyl-CoA</name>
        <dbReference type="ChEBI" id="CHEBI:57288"/>
    </ligand>
</feature>
<feature type="domain" description="MobA-like NTP transferase" evidence="20">
    <location>
        <begin position="8"/>
        <end position="160"/>
    </location>
</feature>
<protein>
    <recommendedName>
        <fullName evidence="18">Bifunctional protein GlmU</fullName>
    </recommendedName>
    <domain>
        <recommendedName>
            <fullName evidence="18">UDP-N-acetylglucosamine pyrophosphorylase</fullName>
            <ecNumber evidence="18">2.7.7.23</ecNumber>
        </recommendedName>
        <alternativeName>
            <fullName evidence="18">N-acetylglucosamine-1-phosphate uridyltransferase</fullName>
        </alternativeName>
    </domain>
    <domain>
        <recommendedName>
            <fullName evidence="18">Glucosamine-1-phosphate N-acetyltransferase</fullName>
            <ecNumber evidence="18">2.3.1.157</ecNumber>
        </recommendedName>
    </domain>
</protein>
<feature type="active site" description="Proton acceptor" evidence="18">
    <location>
        <position position="347"/>
    </location>
</feature>
<comment type="function">
    <text evidence="17 18">Catalyzes the last two sequential reactions in the de novo biosynthetic pathway for UDP-N-acetylglucosamine (UDP-GlcNAc). The C-terminal domain catalyzes the transfer of acetyl group from acetyl coenzyme A to glucosamine-1-phosphate (GlcN-1-P) to produce N-acetylglucosamine-1-phosphate (GlcNAc-1-P), which is converted into UDP-GlcNAc by the transfer of uridine 5-monophosphate (from uridine 5-triphosphate), a reaction catalyzed by the N-terminal domain.</text>
</comment>